<dbReference type="Gene3D" id="3.90.1590.10">
    <property type="entry name" value="glutathione-dependent formaldehyde- activating enzyme (gfa)"/>
    <property type="match status" value="1"/>
</dbReference>
<dbReference type="RefSeq" id="WP_108782036.1">
    <property type="nucleotide sequence ID" value="NZ_OMKW01000002.1"/>
</dbReference>
<organism evidence="1 2">
    <name type="scientific">Pontivivens insulae</name>
    <dbReference type="NCBI Taxonomy" id="1639689"/>
    <lineage>
        <taxon>Bacteria</taxon>
        <taxon>Pseudomonadati</taxon>
        <taxon>Pseudomonadota</taxon>
        <taxon>Alphaproteobacteria</taxon>
        <taxon>Rhodobacterales</taxon>
        <taxon>Paracoccaceae</taxon>
        <taxon>Pontivivens</taxon>
    </lineage>
</organism>
<dbReference type="OrthoDB" id="5500342at2"/>
<name>A0A2R8AB74_9RHOB</name>
<reference evidence="1 2" key="1">
    <citation type="submission" date="2018-03" db="EMBL/GenBank/DDBJ databases">
        <authorList>
            <person name="Keele B.F."/>
        </authorList>
    </citation>
    <scope>NUCLEOTIDE SEQUENCE [LARGE SCALE GENOMIC DNA]</scope>
    <source>
        <strain evidence="1 2">CeCT 8812</strain>
    </source>
</reference>
<evidence type="ECO:0000313" key="1">
    <source>
        <dbReference type="EMBL" id="SPF29328.1"/>
    </source>
</evidence>
<proteinExistence type="predicted"/>
<evidence type="ECO:0000313" key="2">
    <source>
        <dbReference type="Proteomes" id="UP000244932"/>
    </source>
</evidence>
<dbReference type="EMBL" id="OMKW01000002">
    <property type="protein sequence ID" value="SPF29328.1"/>
    <property type="molecule type" value="Genomic_DNA"/>
</dbReference>
<protein>
    <recommendedName>
        <fullName evidence="3">CENP-V/GFA domain-containing protein</fullName>
    </recommendedName>
</protein>
<dbReference type="InterPro" id="IPR046149">
    <property type="entry name" value="DUF6151"/>
</dbReference>
<dbReference type="Pfam" id="PF19648">
    <property type="entry name" value="DUF6151"/>
    <property type="match status" value="1"/>
</dbReference>
<dbReference type="AlphaFoldDB" id="A0A2R8AB74"/>
<dbReference type="Proteomes" id="UP000244932">
    <property type="component" value="Unassembled WGS sequence"/>
</dbReference>
<evidence type="ECO:0008006" key="3">
    <source>
        <dbReference type="Google" id="ProtNLM"/>
    </source>
</evidence>
<sequence length="188" mass="19976">MSGDHEFSCRCGAFRARVAPGGPSGANRVICYCESCQKFARELGAEATLVEGGGSDIVQISSARIDILDGSESLAALKLSEKGPVRWHTTCCNTPIGAAAGSARIPFIGLNNEVAKLPEAMTGPVTAQLYRRSATKRVPEVGQGQGMFAVILGFARVMIPAMLRGDGARSPFYGPNRKPIVRVRRIEP</sequence>
<gene>
    <name evidence="1" type="ORF">POI8812_01636</name>
</gene>
<accession>A0A2R8AB74</accession>
<keyword evidence="2" id="KW-1185">Reference proteome</keyword>